<reference evidence="2 3" key="1">
    <citation type="submission" date="2020-02" db="EMBL/GenBank/DDBJ databases">
        <title>Genomic and physiological characterization of two novel Nitrospinaceae genera.</title>
        <authorList>
            <person name="Mueller A.J."/>
            <person name="Jung M.-Y."/>
            <person name="Strachan C.R."/>
            <person name="Herbold C.W."/>
            <person name="Kirkegaard R.H."/>
            <person name="Daims H."/>
        </authorList>
    </citation>
    <scope>NUCLEOTIDE SEQUENCE [LARGE SCALE GENOMIC DNA]</scope>
    <source>
        <strain evidence="2">EB</strain>
    </source>
</reference>
<dbReference type="KEGG" id="nli:G3M70_07150"/>
<accession>A0A7T0BVJ7</accession>
<organism evidence="2 3">
    <name type="scientific">Candidatus Nitronauta litoralis</name>
    <dbReference type="NCBI Taxonomy" id="2705533"/>
    <lineage>
        <taxon>Bacteria</taxon>
        <taxon>Pseudomonadati</taxon>
        <taxon>Nitrospinota/Tectimicrobiota group</taxon>
        <taxon>Nitrospinota</taxon>
        <taxon>Nitrospinia</taxon>
        <taxon>Nitrospinales</taxon>
        <taxon>Nitrospinaceae</taxon>
        <taxon>Candidatus Nitronauta</taxon>
    </lineage>
</organism>
<evidence type="ECO:0000313" key="2">
    <source>
        <dbReference type="EMBL" id="QPJ61673.1"/>
    </source>
</evidence>
<evidence type="ECO:0008006" key="4">
    <source>
        <dbReference type="Google" id="ProtNLM"/>
    </source>
</evidence>
<dbReference type="Proteomes" id="UP000594688">
    <property type="component" value="Chromosome"/>
</dbReference>
<protein>
    <recommendedName>
        <fullName evidence="4">DnaA N-terminal domain-containing protein</fullName>
    </recommendedName>
</protein>
<gene>
    <name evidence="2" type="ORF">G3M70_07150</name>
</gene>
<evidence type="ECO:0000313" key="3">
    <source>
        <dbReference type="Proteomes" id="UP000594688"/>
    </source>
</evidence>
<dbReference type="InterPro" id="IPR038454">
    <property type="entry name" value="DnaA_N_sf"/>
</dbReference>
<dbReference type="AlphaFoldDB" id="A0A7T0BVJ7"/>
<sequence>MILRCPTCGTTASFETWGNQDVQGCLKLFSEFPKPTPHSAVHYLTLFRPAKTVLTWKKAGKVLKELLEMIDSKTIKIPGEPEIGITPATWAKAMDSMVLNDSKIKRPLTNHNYLKKVAYSMADEVDQNPPCKGGKRSQGDYSNQPEQEESDLPTPDDYDFFQLWIEKCADEIPAESVSKYFLPLELAKLTDMEMTIKAPNDLMRKLLNANFKEQMEDAMKKLDGPARTLRILADPKGGTPYA</sequence>
<dbReference type="Gene3D" id="3.30.300.180">
    <property type="match status" value="1"/>
</dbReference>
<feature type="region of interest" description="Disordered" evidence="1">
    <location>
        <begin position="125"/>
        <end position="154"/>
    </location>
</feature>
<name>A0A7T0BVJ7_9BACT</name>
<proteinExistence type="predicted"/>
<evidence type="ECO:0000256" key="1">
    <source>
        <dbReference type="SAM" id="MobiDB-lite"/>
    </source>
</evidence>
<dbReference type="EMBL" id="CP048685">
    <property type="protein sequence ID" value="QPJ61673.1"/>
    <property type="molecule type" value="Genomic_DNA"/>
</dbReference>